<reference evidence="1 2" key="1">
    <citation type="submission" date="2024-09" db="EMBL/GenBank/DDBJ databases">
        <authorList>
            <person name="Lee S.D."/>
        </authorList>
    </citation>
    <scope>NUCLEOTIDE SEQUENCE [LARGE SCALE GENOMIC DNA]</scope>
    <source>
        <strain evidence="1 2">N1-5</strain>
    </source>
</reference>
<comment type="caution">
    <text evidence="1">The sequence shown here is derived from an EMBL/GenBank/DDBJ whole genome shotgun (WGS) entry which is preliminary data.</text>
</comment>
<dbReference type="InterPro" id="IPR026988">
    <property type="entry name" value="YaaC-like"/>
</dbReference>
<sequence length="366" mass="40940">MPAILQDPVRKAKFWSESASFPLLLENLRRHAEIAEVGRARFPGTLAQKNKAWREYRNFLRQALSNYTAAIDVPNRSACLLYYYAMLNFAKAELLSNRPNDISGKFVGHGLSFSPKRAQTVAGDVLEVKEGVFRWLYEERTGHSLPKGTRLSVKRLLAQIPEVGTQVADAGLGECQIVGANISLAMDSSNSWTMLLVQDRGRGLPSRTEKILLKSYRQVRMVDHWRDIFAISKRALGNGSLYESLDLAPNAAPAVPNFDLALANAMKIRDIVGMRTDEFHDFMICPTMGGNKSIPMPSSLARYAVTYYASSLVRYKPSVFDLQIYPKQAYMFDAIARECALPMLLDTLSALEGADQIFNEQGAYRV</sequence>
<organism evidence="1 2">
    <name type="scientific">Streptacidiphilus cavernicola</name>
    <dbReference type="NCBI Taxonomy" id="3342716"/>
    <lineage>
        <taxon>Bacteria</taxon>
        <taxon>Bacillati</taxon>
        <taxon>Actinomycetota</taxon>
        <taxon>Actinomycetes</taxon>
        <taxon>Kitasatosporales</taxon>
        <taxon>Streptomycetaceae</taxon>
        <taxon>Streptacidiphilus</taxon>
    </lineage>
</organism>
<evidence type="ECO:0000313" key="1">
    <source>
        <dbReference type="EMBL" id="MFC1404002.1"/>
    </source>
</evidence>
<accession>A0ABV6URD9</accession>
<dbReference type="Proteomes" id="UP001592528">
    <property type="component" value="Unassembled WGS sequence"/>
</dbReference>
<evidence type="ECO:0000313" key="2">
    <source>
        <dbReference type="Proteomes" id="UP001592528"/>
    </source>
</evidence>
<protein>
    <submittedName>
        <fullName evidence="1">YaaC family protein</fullName>
    </submittedName>
</protein>
<dbReference type="RefSeq" id="WP_198037483.1">
    <property type="nucleotide sequence ID" value="NZ_JBHEZZ010000012.1"/>
</dbReference>
<keyword evidence="2" id="KW-1185">Reference proteome</keyword>
<dbReference type="Pfam" id="PF14175">
    <property type="entry name" value="YaaC"/>
    <property type="match status" value="1"/>
</dbReference>
<proteinExistence type="predicted"/>
<gene>
    <name evidence="1" type="ORF">ACEZDJ_22165</name>
</gene>
<dbReference type="EMBL" id="JBHEZZ010000012">
    <property type="protein sequence ID" value="MFC1404002.1"/>
    <property type="molecule type" value="Genomic_DNA"/>
</dbReference>
<name>A0ABV6URD9_9ACTN</name>